<feature type="region of interest" description="Disordered" evidence="1">
    <location>
        <begin position="1"/>
        <end position="57"/>
    </location>
</feature>
<dbReference type="OrthoDB" id="10002384at2759"/>
<dbReference type="Proteomes" id="UP000515145">
    <property type="component" value="Chromosome 5"/>
</dbReference>
<dbReference type="AlphaFoldDB" id="A0A6P7IIG2"/>
<name>A0A6P7IIG2_9TELE</name>
<dbReference type="Pfam" id="PF15734">
    <property type="entry name" value="MIIP"/>
    <property type="match status" value="1"/>
</dbReference>
<proteinExistence type="predicted"/>
<dbReference type="GeneID" id="114436595"/>
<accession>A0A6P7IIG2</accession>
<feature type="compositionally biased region" description="Basic and acidic residues" evidence="1">
    <location>
        <begin position="25"/>
        <end position="57"/>
    </location>
</feature>
<evidence type="ECO:0000313" key="2">
    <source>
        <dbReference type="Proteomes" id="UP000515145"/>
    </source>
</evidence>
<evidence type="ECO:0000313" key="3">
    <source>
        <dbReference type="RefSeq" id="XP_028262727.1"/>
    </source>
</evidence>
<dbReference type="PANTHER" id="PTHR34831:SF1">
    <property type="entry name" value="MIGRATION AND INVASION-INHIBITORY PROTEIN"/>
    <property type="match status" value="1"/>
</dbReference>
<feature type="region of interest" description="Disordered" evidence="1">
    <location>
        <begin position="323"/>
        <end position="362"/>
    </location>
</feature>
<sequence length="398" mass="45613">MSTSRQEVLRQRNKDLLNQLQQQSEKLERLCGRKREREAEDERREQREDTVTLTGGDHRPARAALAKPSVRFADTFEEPTDIRQTILKPSLTSKPEEGTVENTTASDFYKDRHRISQVHNRIEDRGPFSAKSCLVNHSKEKRELQSSGVTFQFDECDDEHAPNRHHLQPLLGYDWIAGVLDSEDSLIERSDEFFNDLQVFRSLNKDACVHSAPAEFSEEHHPPVQPLTDKDEPDTHMDTHQCTFSYRINSRLFPVPLHSQECCPQCKRHKSSHPHTAAEPAMIRVSIPRTNLLPPYKYKPHRRCSFDPSDSVGLPSHCLSGWSNTGQNTLPPPSSLDLRSSVNMKKSNGSLDSELEDLSASKMSAEHDKMSEVARLARHNFQHFFPRRKLRTISHPVC</sequence>
<reference evidence="3" key="1">
    <citation type="submission" date="2025-08" db="UniProtKB">
        <authorList>
            <consortium name="RefSeq"/>
        </authorList>
    </citation>
    <scope>IDENTIFICATION</scope>
</reference>
<keyword evidence="2" id="KW-1185">Reference proteome</keyword>
<dbReference type="GO" id="GO:0030336">
    <property type="term" value="P:negative regulation of cell migration"/>
    <property type="evidence" value="ECO:0007669"/>
    <property type="project" value="InterPro"/>
</dbReference>
<dbReference type="InParanoid" id="A0A6P7IIG2"/>
<dbReference type="GO" id="GO:0010972">
    <property type="term" value="P:negative regulation of G2/M transition of mitotic cell cycle"/>
    <property type="evidence" value="ECO:0007669"/>
    <property type="project" value="InterPro"/>
</dbReference>
<dbReference type="RefSeq" id="XP_028262727.1">
    <property type="nucleotide sequence ID" value="XM_028406926.1"/>
</dbReference>
<dbReference type="PANTHER" id="PTHR34831">
    <property type="entry name" value="MIGRATION AND INVASION-INHIBITORY PROTEIN"/>
    <property type="match status" value="1"/>
</dbReference>
<gene>
    <name evidence="3" type="primary">miip</name>
</gene>
<protein>
    <submittedName>
        <fullName evidence="3">Migration and invasion inhibitory protein</fullName>
    </submittedName>
</protein>
<evidence type="ECO:0000256" key="1">
    <source>
        <dbReference type="SAM" id="MobiDB-lite"/>
    </source>
</evidence>
<dbReference type="CTD" id="60672"/>
<feature type="compositionally biased region" description="Basic and acidic residues" evidence="1">
    <location>
        <begin position="217"/>
        <end position="233"/>
    </location>
</feature>
<feature type="region of interest" description="Disordered" evidence="1">
    <location>
        <begin position="214"/>
        <end position="233"/>
    </location>
</feature>
<organism evidence="2 3">
    <name type="scientific">Parambassis ranga</name>
    <name type="common">Indian glassy fish</name>
    <dbReference type="NCBI Taxonomy" id="210632"/>
    <lineage>
        <taxon>Eukaryota</taxon>
        <taxon>Metazoa</taxon>
        <taxon>Chordata</taxon>
        <taxon>Craniata</taxon>
        <taxon>Vertebrata</taxon>
        <taxon>Euteleostomi</taxon>
        <taxon>Actinopterygii</taxon>
        <taxon>Neopterygii</taxon>
        <taxon>Teleostei</taxon>
        <taxon>Neoteleostei</taxon>
        <taxon>Acanthomorphata</taxon>
        <taxon>Ovalentaria</taxon>
        <taxon>Ambassidae</taxon>
        <taxon>Parambassis</taxon>
    </lineage>
</organism>
<dbReference type="InterPro" id="IPR031466">
    <property type="entry name" value="MIIP"/>
</dbReference>